<feature type="transmembrane region" description="Helical" evidence="9">
    <location>
        <begin position="164"/>
        <end position="188"/>
    </location>
</feature>
<evidence type="ECO:0000256" key="7">
    <source>
        <dbReference type="ARBA" id="ARBA00023047"/>
    </source>
</evidence>
<evidence type="ECO:0000256" key="8">
    <source>
        <dbReference type="ARBA" id="ARBA00023136"/>
    </source>
</evidence>
<sequence>MIRNDAEKQSPMDRLSKIPSPLQMFSAFVHHGSLTWEMSKREVLGRYRGATFGLLWTVLNPFIMLTVYSMAFGSIMKSRWPQVNSSHANYTLILYVGLIMHGFFSECFSRAPTLITANPNYVKRIIFPLDILPWPMALSALFHAFMNVIVFVVFSMFMVGSIPWTIIFLPLVLLPLFILSLGVAWGMASLGVYFRDISQVTAPLATAMLFLSSAIMPLEMVPQSYRFVFEANPLTFIIDQSREVALWGHFPDWFGLALYAAKAIVFTYFFFVWFRLTQKGFADVI</sequence>
<evidence type="ECO:0000256" key="4">
    <source>
        <dbReference type="ARBA" id="ARBA00022475"/>
    </source>
</evidence>
<keyword evidence="8 9" id="KW-0472">Membrane</keyword>
<dbReference type="Proteomes" id="UP001562159">
    <property type="component" value="Unassembled WGS sequence"/>
</dbReference>
<keyword evidence="6 9" id="KW-1133">Transmembrane helix</keyword>
<evidence type="ECO:0000256" key="2">
    <source>
        <dbReference type="ARBA" id="ARBA00007783"/>
    </source>
</evidence>
<evidence type="ECO:0000313" key="11">
    <source>
        <dbReference type="EMBL" id="MEY2183258.1"/>
    </source>
</evidence>
<keyword evidence="7" id="KW-0762">Sugar transport</keyword>
<reference evidence="11 12" key="1">
    <citation type="submission" date="2024-07" db="EMBL/GenBank/DDBJ databases">
        <title>Molecular mechanisms and environmental adaptations of flagellar loss and biofilm growth of Rhodanobacter under environmental stress.</title>
        <authorList>
            <person name="Chen M."/>
        </authorList>
    </citation>
    <scope>NUCLEOTIDE SEQUENCE [LARGE SCALE GENOMIC DNA]</scope>
    <source>
        <strain evidence="11 12">RS22</strain>
    </source>
</reference>
<keyword evidence="12" id="KW-1185">Reference proteome</keyword>
<protein>
    <recommendedName>
        <fullName evidence="9">Transport permease protein</fullName>
    </recommendedName>
</protein>
<feature type="transmembrane region" description="Helical" evidence="9">
    <location>
        <begin position="92"/>
        <end position="111"/>
    </location>
</feature>
<evidence type="ECO:0000256" key="3">
    <source>
        <dbReference type="ARBA" id="ARBA00022448"/>
    </source>
</evidence>
<proteinExistence type="inferred from homology"/>
<organism evidence="11 12">
    <name type="scientific">Rhodanobacter humi</name>
    <dbReference type="NCBI Taxonomy" id="1888173"/>
    <lineage>
        <taxon>Bacteria</taxon>
        <taxon>Pseudomonadati</taxon>
        <taxon>Pseudomonadota</taxon>
        <taxon>Gammaproteobacteria</taxon>
        <taxon>Lysobacterales</taxon>
        <taxon>Rhodanobacteraceae</taxon>
        <taxon>Rhodanobacter</taxon>
    </lineage>
</organism>
<comment type="similarity">
    <text evidence="2 9">Belongs to the ABC-2 integral membrane protein family.</text>
</comment>
<evidence type="ECO:0000313" key="12">
    <source>
        <dbReference type="Proteomes" id="UP001562159"/>
    </source>
</evidence>
<dbReference type="PROSITE" id="PS51012">
    <property type="entry name" value="ABC_TM2"/>
    <property type="match status" value="1"/>
</dbReference>
<feature type="transmembrane region" description="Helical" evidence="9">
    <location>
        <begin position="200"/>
        <end position="218"/>
    </location>
</feature>
<feature type="transmembrane region" description="Helical" evidence="9">
    <location>
        <begin position="253"/>
        <end position="274"/>
    </location>
</feature>
<feature type="transmembrane region" description="Helical" evidence="9">
    <location>
        <begin position="132"/>
        <end position="158"/>
    </location>
</feature>
<keyword evidence="7" id="KW-0625">Polysaccharide transport</keyword>
<comment type="subcellular location">
    <subcellularLocation>
        <location evidence="9">Cell inner membrane</location>
        <topology evidence="9">Multi-pass membrane protein</topology>
    </subcellularLocation>
    <subcellularLocation>
        <location evidence="1">Cell membrane</location>
        <topology evidence="1">Multi-pass membrane protein</topology>
    </subcellularLocation>
</comment>
<dbReference type="PANTHER" id="PTHR30413">
    <property type="entry name" value="INNER MEMBRANE TRANSPORT PERMEASE"/>
    <property type="match status" value="1"/>
</dbReference>
<feature type="transmembrane region" description="Helical" evidence="9">
    <location>
        <begin position="50"/>
        <end position="72"/>
    </location>
</feature>
<evidence type="ECO:0000259" key="10">
    <source>
        <dbReference type="PROSITE" id="PS51012"/>
    </source>
</evidence>
<dbReference type="InterPro" id="IPR047817">
    <property type="entry name" value="ABC2_TM_bact-type"/>
</dbReference>
<keyword evidence="3 9" id="KW-0813">Transport</keyword>
<gene>
    <name evidence="11" type="ORF">AB7878_12600</name>
</gene>
<keyword evidence="5 9" id="KW-0812">Transmembrane</keyword>
<dbReference type="PANTHER" id="PTHR30413:SF10">
    <property type="entry name" value="CAPSULE POLYSACCHARIDE EXPORT INNER-MEMBRANE PROTEIN CTRC"/>
    <property type="match status" value="1"/>
</dbReference>
<evidence type="ECO:0000256" key="1">
    <source>
        <dbReference type="ARBA" id="ARBA00004651"/>
    </source>
</evidence>
<dbReference type="InterPro" id="IPR013525">
    <property type="entry name" value="ABC2_TM"/>
</dbReference>
<comment type="caution">
    <text evidence="11">The sequence shown here is derived from an EMBL/GenBank/DDBJ whole genome shotgun (WGS) entry which is preliminary data.</text>
</comment>
<feature type="domain" description="ABC transmembrane type-2" evidence="10">
    <location>
        <begin position="52"/>
        <end position="277"/>
    </location>
</feature>
<keyword evidence="4 9" id="KW-1003">Cell membrane</keyword>
<accession>A0ABV4ASS8</accession>
<evidence type="ECO:0000256" key="9">
    <source>
        <dbReference type="RuleBase" id="RU361157"/>
    </source>
</evidence>
<dbReference type="EMBL" id="JBGBPY010000001">
    <property type="protein sequence ID" value="MEY2183258.1"/>
    <property type="molecule type" value="Genomic_DNA"/>
</dbReference>
<evidence type="ECO:0000256" key="6">
    <source>
        <dbReference type="ARBA" id="ARBA00022989"/>
    </source>
</evidence>
<name>A0ABV4ASS8_9GAMM</name>
<dbReference type="Pfam" id="PF01061">
    <property type="entry name" value="ABC2_membrane"/>
    <property type="match status" value="1"/>
</dbReference>
<evidence type="ECO:0000256" key="5">
    <source>
        <dbReference type="ARBA" id="ARBA00022692"/>
    </source>
</evidence>